<name>A0AAJ2PRQ1_9ACTN</name>
<feature type="region of interest" description="Disordered" evidence="1">
    <location>
        <begin position="507"/>
        <end position="542"/>
    </location>
</feature>
<comment type="caution">
    <text evidence="3">The sequence shown here is derived from an EMBL/GenBank/DDBJ whole genome shotgun (WGS) entry which is preliminary data.</text>
</comment>
<proteinExistence type="predicted"/>
<feature type="compositionally biased region" description="Basic and acidic residues" evidence="1">
    <location>
        <begin position="594"/>
        <end position="607"/>
    </location>
</feature>
<reference evidence="3" key="1">
    <citation type="journal article" date="2023" name="Microb. Genom.">
        <title>Mesoterricola silvestris gen. nov., sp. nov., Mesoterricola sediminis sp. nov., Geothrix oryzae sp. nov., Geothrix edaphica sp. nov., Geothrix rubra sp. nov., and Geothrix limicola sp. nov., six novel members of Acidobacteriota isolated from soils.</title>
        <authorList>
            <person name="Weisberg A.J."/>
            <person name="Pearce E."/>
            <person name="Kramer C.G."/>
            <person name="Chang J.H."/>
            <person name="Clarke C.R."/>
        </authorList>
    </citation>
    <scope>NUCLEOTIDE SEQUENCE</scope>
    <source>
        <strain evidence="3">ND06-05F</strain>
    </source>
</reference>
<dbReference type="InterPro" id="IPR014862">
    <property type="entry name" value="TrwC"/>
</dbReference>
<feature type="region of interest" description="Disordered" evidence="1">
    <location>
        <begin position="554"/>
        <end position="578"/>
    </location>
</feature>
<dbReference type="Proteomes" id="UP001273589">
    <property type="component" value="Unassembled WGS sequence"/>
</dbReference>
<dbReference type="AlphaFoldDB" id="A0AAJ2PRQ1"/>
<accession>A0AAJ2PRQ1</accession>
<gene>
    <name evidence="3" type="primary">mobF</name>
    <name evidence="3" type="ORF">PV367_20950</name>
</gene>
<dbReference type="Pfam" id="PF08751">
    <property type="entry name" value="TrwC"/>
    <property type="match status" value="1"/>
</dbReference>
<sequence>MISVAKVQRRNAWRYYVRGVAFGDGRRPVGQSLKDAQELAGLPPGRWLGRGLCALGLTEGAEVSERQLELLFGEGRHPDADRIERGLLDDGVDAATARRLTVLGQPIEEIEARKQTPLLGMDFTFRPQASLVVLWALGDAATRRVIERAHERAVATALRWLEDEVAETRWASGRGRAKTPALVVAAFRHIDNRDGLPLLHEHCLILNRVQRLGADGDPVWGALDTYRLYQNVVAAGTLYTLAMTTEVCETLGLATVPREVTPGLRPVMEIAGVPEDLINWSASRRQRIEDALEVLTDQYVKEHGHLPGERGRHGLGWWAAQETRPAKKKPKPLAQLLAWWRASAILRFGQQLIDGLLDRCRAVGAAIRARVDPTVDVALAAVDVAAVVFTVREKFSRRHILAEARRHLLETLRGREFTRGLDDYIAHRALLRYSRRHTVTKPGREAPAADRITYTADFPVPHRWWIAPAEGTPPRESSRYERARVASLAVQNAIRDARIRADTATANEATTSAVSAPADHRDLEGETASASAPHAVDHPGRDATLTPAQQAAAVQAHQQAAMPEEYPEGRTTDPATWLRTPKNLDRLAAFTRAAETRRRAMEDRKAPTADPASPVDQHRQEHEQQRQQPDPGQGGQGLRP</sequence>
<evidence type="ECO:0000256" key="1">
    <source>
        <dbReference type="SAM" id="MobiDB-lite"/>
    </source>
</evidence>
<protein>
    <submittedName>
        <fullName evidence="3">MobF family relaxase</fullName>
    </submittedName>
</protein>
<feature type="region of interest" description="Disordered" evidence="1">
    <location>
        <begin position="593"/>
        <end position="640"/>
    </location>
</feature>
<feature type="compositionally biased region" description="Basic and acidic residues" evidence="1">
    <location>
        <begin position="616"/>
        <end position="625"/>
    </location>
</feature>
<evidence type="ECO:0000313" key="4">
    <source>
        <dbReference type="Proteomes" id="UP001273589"/>
    </source>
</evidence>
<evidence type="ECO:0000313" key="3">
    <source>
        <dbReference type="EMBL" id="MDX3132205.1"/>
    </source>
</evidence>
<dbReference type="EMBL" id="JARAWN010000129">
    <property type="protein sequence ID" value="MDX3132205.1"/>
    <property type="molecule type" value="Genomic_DNA"/>
</dbReference>
<dbReference type="NCBIfam" id="NF041492">
    <property type="entry name" value="MobF"/>
    <property type="match status" value="1"/>
</dbReference>
<feature type="domain" description="TrwC relaxase" evidence="2">
    <location>
        <begin position="12"/>
        <end position="344"/>
    </location>
</feature>
<dbReference type="RefSeq" id="WP_319693250.1">
    <property type="nucleotide sequence ID" value="NZ_JARAWN010000129.1"/>
</dbReference>
<organism evidence="3 4">
    <name type="scientific">Streptomyces europaeiscabiei</name>
    <dbReference type="NCBI Taxonomy" id="146819"/>
    <lineage>
        <taxon>Bacteria</taxon>
        <taxon>Bacillati</taxon>
        <taxon>Actinomycetota</taxon>
        <taxon>Actinomycetes</taxon>
        <taxon>Kitasatosporales</taxon>
        <taxon>Streptomycetaceae</taxon>
        <taxon>Streptomyces</taxon>
    </lineage>
</organism>
<evidence type="ECO:0000259" key="2">
    <source>
        <dbReference type="Pfam" id="PF08751"/>
    </source>
</evidence>
<dbReference type="SUPFAM" id="SSF55464">
    <property type="entry name" value="Origin of replication-binding domain, RBD-like"/>
    <property type="match status" value="1"/>
</dbReference>